<reference evidence="2 3" key="1">
    <citation type="journal article" date="2008" name="J. Bacteriol.">
        <title>Complete genome sequence of the mosquitocidal bacterium Bacillus sphaericus C3-41 and comparison with those of closely related Bacillus species.</title>
        <authorList>
            <person name="Hu X."/>
            <person name="Fan W."/>
            <person name="Han B."/>
            <person name="Liu H."/>
            <person name="Zheng D."/>
            <person name="Li Q."/>
            <person name="Dong W."/>
            <person name="Yan J."/>
            <person name="Gao M."/>
            <person name="Berry C."/>
            <person name="Yuan Z."/>
        </authorList>
    </citation>
    <scope>NUCLEOTIDE SEQUENCE [LARGE SCALE GENOMIC DNA]</scope>
    <source>
        <strain evidence="2 3">C3-41</strain>
    </source>
</reference>
<proteinExistence type="inferred from homology"/>
<dbReference type="InterPro" id="IPR014748">
    <property type="entry name" value="Enoyl-CoA_hydra_C"/>
</dbReference>
<evidence type="ECO:0000313" key="3">
    <source>
        <dbReference type="Proteomes" id="UP000002164"/>
    </source>
</evidence>
<dbReference type="Gene3D" id="3.90.226.10">
    <property type="entry name" value="2-enoyl-CoA Hydratase, Chain A, domain 1"/>
    <property type="match status" value="1"/>
</dbReference>
<dbReference type="PANTHER" id="PTHR43459">
    <property type="entry name" value="ENOYL-COA HYDRATASE"/>
    <property type="match status" value="1"/>
</dbReference>
<dbReference type="EnsemblBacteria" id="ACA38016">
    <property type="protein sequence ID" value="ACA38016"/>
    <property type="gene ID" value="Bsph_0389"/>
</dbReference>
<keyword evidence="2" id="KW-0456">Lyase</keyword>
<dbReference type="PANTHER" id="PTHR43459:SF1">
    <property type="entry name" value="EG:BACN32G11.4 PROTEIN"/>
    <property type="match status" value="1"/>
</dbReference>
<dbReference type="InterPro" id="IPR001753">
    <property type="entry name" value="Enoyl-CoA_hydra/iso"/>
</dbReference>
<dbReference type="AlphaFoldDB" id="B1HVJ7"/>
<dbReference type="EC" id="4.2.1.17" evidence="2"/>
<dbReference type="SUPFAM" id="SSF52096">
    <property type="entry name" value="ClpP/crotonase"/>
    <property type="match status" value="1"/>
</dbReference>
<evidence type="ECO:0000256" key="1">
    <source>
        <dbReference type="ARBA" id="ARBA00005254"/>
    </source>
</evidence>
<organism evidence="2 3">
    <name type="scientific">Lysinibacillus sphaericus (strain C3-41)</name>
    <dbReference type="NCBI Taxonomy" id="444177"/>
    <lineage>
        <taxon>Bacteria</taxon>
        <taxon>Bacillati</taxon>
        <taxon>Bacillota</taxon>
        <taxon>Bacilli</taxon>
        <taxon>Bacillales</taxon>
        <taxon>Bacillaceae</taxon>
        <taxon>Lysinibacillus</taxon>
    </lineage>
</organism>
<evidence type="ECO:0000313" key="2">
    <source>
        <dbReference type="EMBL" id="ACA38016.1"/>
    </source>
</evidence>
<dbReference type="HOGENOM" id="CLU_009834_7_2_9"/>
<dbReference type="Proteomes" id="UP000002164">
    <property type="component" value="Chromosome"/>
</dbReference>
<accession>B1HVJ7</accession>
<name>B1HVJ7_LYSSC</name>
<dbReference type="Gene3D" id="1.10.12.10">
    <property type="entry name" value="Lyase 2-enoyl-coa Hydratase, Chain A, domain 2"/>
    <property type="match status" value="1"/>
</dbReference>
<gene>
    <name evidence="2" type="ordered locus">Bsph_0389</name>
</gene>
<sequence length="262" mass="28568">MEMEFSTITVEKLDRRATLTLNRPQAMNAMDDVMMRELAECFEALQQEKDIQVLVIRGEGKVFSAGGDIKTMLDSTKPLNIDEAMGYLTRIVKAYYQLPMIVIAAVHGASAGLGFSLTLGADIVVACENSKLAMNFIGIGLIPDGGGHFFMKERVGTVKAKQMIWEGKVLTANEALDAGLIDYMAPDGTVFAMADQLVGKMLASPISSMITTKNILHAQNLPQLENILALEAEGQSTMRKTTDHIEGIHAFVEKRTPVFVGK</sequence>
<dbReference type="Pfam" id="PF00378">
    <property type="entry name" value="ECH_1"/>
    <property type="match status" value="1"/>
</dbReference>
<dbReference type="InterPro" id="IPR029045">
    <property type="entry name" value="ClpP/crotonase-like_dom_sf"/>
</dbReference>
<comment type="similarity">
    <text evidence="1">Belongs to the enoyl-CoA hydratase/isomerase family.</text>
</comment>
<dbReference type="GO" id="GO:0004300">
    <property type="term" value="F:enoyl-CoA hydratase activity"/>
    <property type="evidence" value="ECO:0007669"/>
    <property type="project" value="UniProtKB-EC"/>
</dbReference>
<protein>
    <submittedName>
        <fullName evidence="2">Probable enoyl-CoA hydratase paaG</fullName>
        <ecNumber evidence="2">4.2.1.17</ecNumber>
    </submittedName>
</protein>
<dbReference type="EMBL" id="CP000817">
    <property type="protein sequence ID" value="ACA38016.1"/>
    <property type="molecule type" value="Genomic_DNA"/>
</dbReference>
<dbReference type="CDD" id="cd06558">
    <property type="entry name" value="crotonase-like"/>
    <property type="match status" value="1"/>
</dbReference>
<dbReference type="KEGG" id="lsp:Bsph_0389"/>
<dbReference type="NCBIfam" id="NF005804">
    <property type="entry name" value="PRK07659.1"/>
    <property type="match status" value="1"/>
</dbReference>